<dbReference type="Pfam" id="PF01367">
    <property type="entry name" value="5_3_exonuc"/>
    <property type="match status" value="1"/>
</dbReference>
<dbReference type="SUPFAM" id="SSF88723">
    <property type="entry name" value="PIN domain-like"/>
    <property type="match status" value="1"/>
</dbReference>
<evidence type="ECO:0000256" key="2">
    <source>
        <dbReference type="ARBA" id="ARBA00022801"/>
    </source>
</evidence>
<keyword evidence="2" id="KW-0378">Hydrolase</keyword>
<evidence type="ECO:0000313" key="5">
    <source>
        <dbReference type="EMBL" id="TSC92552.1"/>
    </source>
</evidence>
<dbReference type="CDD" id="cd09859">
    <property type="entry name" value="PIN_53EXO"/>
    <property type="match status" value="1"/>
</dbReference>
<dbReference type="GO" id="GO:0017108">
    <property type="term" value="F:5'-flap endonuclease activity"/>
    <property type="evidence" value="ECO:0007669"/>
    <property type="project" value="InterPro"/>
</dbReference>
<evidence type="ECO:0000256" key="3">
    <source>
        <dbReference type="ARBA" id="ARBA00023125"/>
    </source>
</evidence>
<dbReference type="GO" id="GO:0003677">
    <property type="term" value="F:DNA binding"/>
    <property type="evidence" value="ECO:0007669"/>
    <property type="project" value="UniProtKB-KW"/>
</dbReference>
<dbReference type="CDD" id="cd09898">
    <property type="entry name" value="H3TH_53EXO"/>
    <property type="match status" value="1"/>
</dbReference>
<evidence type="ECO:0000313" key="6">
    <source>
        <dbReference type="Proteomes" id="UP000315689"/>
    </source>
</evidence>
<dbReference type="InterPro" id="IPR036279">
    <property type="entry name" value="5-3_exonuclease_C_sf"/>
</dbReference>
<name>A0A554LI64_9BACT</name>
<keyword evidence="3" id="KW-0238">DNA-binding</keyword>
<accession>A0A554LI64</accession>
<dbReference type="InterPro" id="IPR029060">
    <property type="entry name" value="PIN-like_dom_sf"/>
</dbReference>
<dbReference type="Gene3D" id="1.10.150.20">
    <property type="entry name" value="5' to 3' exonuclease, C-terminal subdomain"/>
    <property type="match status" value="1"/>
</dbReference>
<dbReference type="InterPro" id="IPR020046">
    <property type="entry name" value="5-3_exonucl_a-hlix_arch_N"/>
</dbReference>
<dbReference type="PANTHER" id="PTHR42646:SF2">
    <property type="entry name" value="5'-3' EXONUCLEASE FAMILY PROTEIN"/>
    <property type="match status" value="1"/>
</dbReference>
<dbReference type="SUPFAM" id="SSF47807">
    <property type="entry name" value="5' to 3' exonuclease, C-terminal subdomain"/>
    <property type="match status" value="1"/>
</dbReference>
<dbReference type="Gene3D" id="3.40.50.1010">
    <property type="entry name" value="5'-nuclease"/>
    <property type="match status" value="1"/>
</dbReference>
<dbReference type="PANTHER" id="PTHR42646">
    <property type="entry name" value="FLAP ENDONUCLEASE XNI"/>
    <property type="match status" value="1"/>
</dbReference>
<protein>
    <submittedName>
        <fullName evidence="5">DNA polymerase I</fullName>
    </submittedName>
</protein>
<evidence type="ECO:0000256" key="1">
    <source>
        <dbReference type="ARBA" id="ARBA00022722"/>
    </source>
</evidence>
<dbReference type="SMART" id="SM00279">
    <property type="entry name" value="HhH2"/>
    <property type="match status" value="1"/>
</dbReference>
<dbReference type="InterPro" id="IPR038969">
    <property type="entry name" value="FEN"/>
</dbReference>
<dbReference type="Pfam" id="PF02739">
    <property type="entry name" value="5_3_exonuc_N"/>
    <property type="match status" value="1"/>
</dbReference>
<dbReference type="GO" id="GO:0033567">
    <property type="term" value="P:DNA replication, Okazaki fragment processing"/>
    <property type="evidence" value="ECO:0007669"/>
    <property type="project" value="InterPro"/>
</dbReference>
<dbReference type="Proteomes" id="UP000315689">
    <property type="component" value="Unassembled WGS sequence"/>
</dbReference>
<evidence type="ECO:0000259" key="4">
    <source>
        <dbReference type="SMART" id="SM00475"/>
    </source>
</evidence>
<sequence length="298" mass="34003">MPKIFIFDGNALAHRAYHAMPILNDRRGQIVNAVYGFFSILLSVLSRHNPKYIFVAFDVAGKTFRDKIFTDYKAKRKKPPQDFYDQLPIIKDILHIFEIPVVQKKGYEADDLIGALSKKLSQEGENEIFIVTADQDVFQLVSRQVKVLSFSRGINQEKIYGQSQVKEKIGVEPKNICDYKALSGDSSDNIPGVLGIGPKTARDLISQYGTLKNIYQNLGKIPDKIQARLKQSKDNAFMSLKLATINSRAPINFDLKEARLRDFNQEKIEKEFLKFGFKSLVKRLPQSQRRIAAQDKLF</sequence>
<dbReference type="SMART" id="SM00475">
    <property type="entry name" value="53EXOc"/>
    <property type="match status" value="1"/>
</dbReference>
<dbReference type="EMBL" id="VMGK01000021">
    <property type="protein sequence ID" value="TSC92552.1"/>
    <property type="molecule type" value="Genomic_DNA"/>
</dbReference>
<keyword evidence="1" id="KW-0540">Nuclease</keyword>
<dbReference type="InterPro" id="IPR002421">
    <property type="entry name" value="5-3_exonuclease"/>
</dbReference>
<dbReference type="InterPro" id="IPR008918">
    <property type="entry name" value="HhH2"/>
</dbReference>
<reference evidence="5 6" key="1">
    <citation type="submission" date="2017-07" db="EMBL/GenBank/DDBJ databases">
        <title>Mechanisms for carbon and nitrogen cycling indicate functional differentiation within the Candidate Phyla Radiation.</title>
        <authorList>
            <person name="Danczak R.E."/>
            <person name="Johnston M.D."/>
            <person name="Kenah C."/>
            <person name="Slattery M."/>
            <person name="Wrighton K.C."/>
            <person name="Wilkins M.J."/>
        </authorList>
    </citation>
    <scope>NUCLEOTIDE SEQUENCE [LARGE SCALE GENOMIC DNA]</scope>
    <source>
        <strain evidence="5">Licking1014_7</strain>
    </source>
</reference>
<proteinExistence type="predicted"/>
<comment type="caution">
    <text evidence="5">The sequence shown here is derived from an EMBL/GenBank/DDBJ whole genome shotgun (WGS) entry which is preliminary data.</text>
</comment>
<gene>
    <name evidence="5" type="ORF">CEN89_620</name>
</gene>
<dbReference type="GO" id="GO:0008409">
    <property type="term" value="F:5'-3' exonuclease activity"/>
    <property type="evidence" value="ECO:0007669"/>
    <property type="project" value="InterPro"/>
</dbReference>
<organism evidence="5 6">
    <name type="scientific">Candidatus Berkelbacteria bacterium Licking1014_7</name>
    <dbReference type="NCBI Taxonomy" id="2017147"/>
    <lineage>
        <taxon>Bacteria</taxon>
        <taxon>Candidatus Berkelbacteria</taxon>
    </lineage>
</organism>
<dbReference type="FunFam" id="1.10.150.20:FF:000003">
    <property type="entry name" value="DNA polymerase I"/>
    <property type="match status" value="1"/>
</dbReference>
<feature type="domain" description="5'-3' exonuclease" evidence="4">
    <location>
        <begin position="2"/>
        <end position="261"/>
    </location>
</feature>
<dbReference type="InterPro" id="IPR020045">
    <property type="entry name" value="DNA_polI_H3TH"/>
</dbReference>
<dbReference type="AlphaFoldDB" id="A0A554LI64"/>